<reference evidence="1" key="1">
    <citation type="submission" date="2006-10" db="EMBL/GenBank/DDBJ databases">
        <authorList>
            <person name="Amadeo P."/>
            <person name="Zhao Q."/>
            <person name="Wortman J."/>
            <person name="Fraser-Liggett C."/>
            <person name="Carlton J."/>
        </authorList>
    </citation>
    <scope>NUCLEOTIDE SEQUENCE</scope>
    <source>
        <strain evidence="1">G3</strain>
    </source>
</reference>
<proteinExistence type="predicted"/>
<reference evidence="1" key="2">
    <citation type="journal article" date="2007" name="Science">
        <title>Draft genome sequence of the sexually transmitted pathogen Trichomonas vaginalis.</title>
        <authorList>
            <person name="Carlton J.M."/>
            <person name="Hirt R.P."/>
            <person name="Silva J.C."/>
            <person name="Delcher A.L."/>
            <person name="Schatz M."/>
            <person name="Zhao Q."/>
            <person name="Wortman J.R."/>
            <person name="Bidwell S.L."/>
            <person name="Alsmark U.C.M."/>
            <person name="Besteiro S."/>
            <person name="Sicheritz-Ponten T."/>
            <person name="Noel C.J."/>
            <person name="Dacks J.B."/>
            <person name="Foster P.G."/>
            <person name="Simillion C."/>
            <person name="Van de Peer Y."/>
            <person name="Miranda-Saavedra D."/>
            <person name="Barton G.J."/>
            <person name="Westrop G.D."/>
            <person name="Mueller S."/>
            <person name="Dessi D."/>
            <person name="Fiori P.L."/>
            <person name="Ren Q."/>
            <person name="Paulsen I."/>
            <person name="Zhang H."/>
            <person name="Bastida-Corcuera F.D."/>
            <person name="Simoes-Barbosa A."/>
            <person name="Brown M.T."/>
            <person name="Hayes R.D."/>
            <person name="Mukherjee M."/>
            <person name="Okumura C.Y."/>
            <person name="Schneider R."/>
            <person name="Smith A.J."/>
            <person name="Vanacova S."/>
            <person name="Villalvazo M."/>
            <person name="Haas B.J."/>
            <person name="Pertea M."/>
            <person name="Feldblyum T.V."/>
            <person name="Utterback T.R."/>
            <person name="Shu C.L."/>
            <person name="Osoegawa K."/>
            <person name="de Jong P.J."/>
            <person name="Hrdy I."/>
            <person name="Horvathova L."/>
            <person name="Zubacova Z."/>
            <person name="Dolezal P."/>
            <person name="Malik S.B."/>
            <person name="Logsdon J.M. Jr."/>
            <person name="Henze K."/>
            <person name="Gupta A."/>
            <person name="Wang C.C."/>
            <person name="Dunne R.L."/>
            <person name="Upcroft J.A."/>
            <person name="Upcroft P."/>
            <person name="White O."/>
            <person name="Salzberg S.L."/>
            <person name="Tang P."/>
            <person name="Chiu C.-H."/>
            <person name="Lee Y.-S."/>
            <person name="Embley T.M."/>
            <person name="Coombs G.H."/>
            <person name="Mottram J.C."/>
            <person name="Tachezy J."/>
            <person name="Fraser-Liggett C.M."/>
            <person name="Johnson P.J."/>
        </authorList>
    </citation>
    <scope>NUCLEOTIDE SEQUENCE [LARGE SCALE GENOMIC DNA]</scope>
    <source>
        <strain evidence="1">G3</strain>
    </source>
</reference>
<evidence type="ECO:0000313" key="2">
    <source>
        <dbReference type="Proteomes" id="UP000001542"/>
    </source>
</evidence>
<dbReference type="VEuPathDB" id="TrichDB:TVAG_431090"/>
<dbReference type="InParanoid" id="A2EZE7"/>
<name>A2EZE7_TRIV3</name>
<dbReference type="RefSeq" id="XP_001330809.1">
    <property type="nucleotide sequence ID" value="XM_001330773.1"/>
</dbReference>
<accession>A2EZE7</accession>
<gene>
    <name evidence="1" type="ORF">TVAG_431090</name>
</gene>
<dbReference type="VEuPathDB" id="TrichDB:TVAGG3_0587850"/>
<organism evidence="1 2">
    <name type="scientific">Trichomonas vaginalis (strain ATCC PRA-98 / G3)</name>
    <dbReference type="NCBI Taxonomy" id="412133"/>
    <lineage>
        <taxon>Eukaryota</taxon>
        <taxon>Metamonada</taxon>
        <taxon>Parabasalia</taxon>
        <taxon>Trichomonadida</taxon>
        <taxon>Trichomonadidae</taxon>
        <taxon>Trichomonas</taxon>
    </lineage>
</organism>
<dbReference type="EMBL" id="DS113551">
    <property type="protein sequence ID" value="EAY01968.1"/>
    <property type="molecule type" value="Genomic_DNA"/>
</dbReference>
<dbReference type="Proteomes" id="UP000001542">
    <property type="component" value="Unassembled WGS sequence"/>
</dbReference>
<dbReference type="AlphaFoldDB" id="A2EZE7"/>
<sequence length="299" mass="35287">MNCNENEPKSWVDILKQKEATRNMPPRKQYYEKPQIVKYEEAGIFNRENEHNAEFEKSYINVDTSFYEPSEIFVPLPPRKEKQYVKRDHGLDLISWDETKFDDEIKPKTIKRLDLSKVNNEFDIISQKPKVSPFKFNVAQLLEQKNTAKQILSARPINPITNSFPSQEAESVRIENEETMRKLSIERKISKLPLTERRNRGNLVNIITCEAKDEDLADKMYQSTSPRTHGISGAYVEMEMQKRRENERLVEMLRFEKKRNSPAVLKHVRDWNPILGNEPQKRDNEVIQSLPSVRKWIRA</sequence>
<protein>
    <submittedName>
        <fullName evidence="1">Uncharacterized protein</fullName>
    </submittedName>
</protein>
<dbReference type="KEGG" id="tva:4759799"/>
<keyword evidence="2" id="KW-1185">Reference proteome</keyword>
<evidence type="ECO:0000313" key="1">
    <source>
        <dbReference type="EMBL" id="EAY01968.1"/>
    </source>
</evidence>